<sequence length="135" mass="15088">MLNLEKKIKLLLLSILAIIAAILIFILINSVVSKPVIETFNELKIPQMTLNLTDSKSIEAENKTKAVETEFEYKIIGFIAGDEDSSVVVKKGNKEQVVVKGAKLDGKYTLMSVSRDEIIFQTDTEVFKIKNEVGR</sequence>
<dbReference type="AlphaFoldDB" id="A0A838YNA7"/>
<protein>
    <submittedName>
        <fullName evidence="1">Uncharacterized protein</fullName>
    </submittedName>
</protein>
<dbReference type="EMBL" id="JACETM010000016">
    <property type="protein sequence ID" value="MBA4724032.1"/>
    <property type="molecule type" value="Genomic_DNA"/>
</dbReference>
<name>A0A838YNA7_9GAMM</name>
<reference evidence="1 2" key="1">
    <citation type="submission" date="2020-06" db="EMBL/GenBank/DDBJ databases">
        <title>Dysbiosis in marine aquaculture revealed through microbiome analysis: reverse ecology for environmental sustainability.</title>
        <authorList>
            <person name="Haro-Moreno J.M."/>
            <person name="Coutinho F.H."/>
            <person name="Zaragoza-Solas A."/>
            <person name="Picazo A."/>
            <person name="Almagro-Moreno S."/>
            <person name="Lopez-Perez M."/>
        </authorList>
    </citation>
    <scope>NUCLEOTIDE SEQUENCE [LARGE SCALE GENOMIC DNA]</scope>
    <source>
        <strain evidence="1">MCMED-G42</strain>
    </source>
</reference>
<accession>A0A838YNA7</accession>
<evidence type="ECO:0000313" key="1">
    <source>
        <dbReference type="EMBL" id="MBA4724032.1"/>
    </source>
</evidence>
<dbReference type="Proteomes" id="UP000585327">
    <property type="component" value="Unassembled WGS sequence"/>
</dbReference>
<gene>
    <name evidence="1" type="ORF">H2021_02325</name>
</gene>
<organism evidence="1 2">
    <name type="scientific">SAR86 cluster bacterium</name>
    <dbReference type="NCBI Taxonomy" id="2030880"/>
    <lineage>
        <taxon>Bacteria</taxon>
        <taxon>Pseudomonadati</taxon>
        <taxon>Pseudomonadota</taxon>
        <taxon>Gammaproteobacteria</taxon>
        <taxon>SAR86 cluster</taxon>
    </lineage>
</organism>
<comment type="caution">
    <text evidence="1">The sequence shown here is derived from an EMBL/GenBank/DDBJ whole genome shotgun (WGS) entry which is preliminary data.</text>
</comment>
<evidence type="ECO:0000313" key="2">
    <source>
        <dbReference type="Proteomes" id="UP000585327"/>
    </source>
</evidence>
<dbReference type="Gene3D" id="2.30.30.830">
    <property type="match status" value="1"/>
</dbReference>
<proteinExistence type="predicted"/>